<accession>A0A0W8F5V7</accession>
<dbReference type="AlphaFoldDB" id="A0A0W8F5V7"/>
<comment type="caution">
    <text evidence="1">The sequence shown here is derived from an EMBL/GenBank/DDBJ whole genome shotgun (WGS) entry which is preliminary data.</text>
</comment>
<proteinExistence type="predicted"/>
<name>A0A0W8F5V7_9ZZZZ</name>
<protein>
    <submittedName>
        <fullName evidence="1">Uncharacterized protein</fullName>
    </submittedName>
</protein>
<dbReference type="EMBL" id="LNQE01001503">
    <property type="protein sequence ID" value="KUG16295.1"/>
    <property type="molecule type" value="Genomic_DNA"/>
</dbReference>
<gene>
    <name evidence="1" type="ORF">ASZ90_013967</name>
</gene>
<reference evidence="1" key="1">
    <citation type="journal article" date="2015" name="Proc. Natl. Acad. Sci. U.S.A.">
        <title>Networks of energetic and metabolic interactions define dynamics in microbial communities.</title>
        <authorList>
            <person name="Embree M."/>
            <person name="Liu J.K."/>
            <person name="Al-Bassam M.M."/>
            <person name="Zengler K."/>
        </authorList>
    </citation>
    <scope>NUCLEOTIDE SEQUENCE</scope>
</reference>
<evidence type="ECO:0000313" key="1">
    <source>
        <dbReference type="EMBL" id="KUG16295.1"/>
    </source>
</evidence>
<organism evidence="1">
    <name type="scientific">hydrocarbon metagenome</name>
    <dbReference type="NCBI Taxonomy" id="938273"/>
    <lineage>
        <taxon>unclassified sequences</taxon>
        <taxon>metagenomes</taxon>
        <taxon>ecological metagenomes</taxon>
    </lineage>
</organism>
<sequence>MLQILYCRYEILSIRDGRPSEEEADFVHHSEIGSAALKACGPVNRFPAEWAKRCHLTGSKTSGKPKNKSRNAKI</sequence>